<protein>
    <submittedName>
        <fullName evidence="1">Uncharacterized protein</fullName>
    </submittedName>
</protein>
<dbReference type="EMBL" id="GBXM01026722">
    <property type="protein sequence ID" value="JAH81855.1"/>
    <property type="molecule type" value="Transcribed_RNA"/>
</dbReference>
<dbReference type="AlphaFoldDB" id="A0A0E9VX36"/>
<dbReference type="EMBL" id="GBXM01028600">
    <property type="protein sequence ID" value="JAH79977.1"/>
    <property type="molecule type" value="Transcribed_RNA"/>
</dbReference>
<sequence>MHSISPLLFPHSSFLLSSLSSHLFSSRLPSSPLLTCPLLSRVLCSLFCLWG</sequence>
<reference evidence="1" key="1">
    <citation type="submission" date="2014-11" db="EMBL/GenBank/DDBJ databases">
        <authorList>
            <person name="Amaro Gonzalez C."/>
        </authorList>
    </citation>
    <scope>NUCLEOTIDE SEQUENCE</scope>
</reference>
<organism evidence="1">
    <name type="scientific">Anguilla anguilla</name>
    <name type="common">European freshwater eel</name>
    <name type="synonym">Muraena anguilla</name>
    <dbReference type="NCBI Taxonomy" id="7936"/>
    <lineage>
        <taxon>Eukaryota</taxon>
        <taxon>Metazoa</taxon>
        <taxon>Chordata</taxon>
        <taxon>Craniata</taxon>
        <taxon>Vertebrata</taxon>
        <taxon>Euteleostomi</taxon>
        <taxon>Actinopterygii</taxon>
        <taxon>Neopterygii</taxon>
        <taxon>Teleostei</taxon>
        <taxon>Anguilliformes</taxon>
        <taxon>Anguillidae</taxon>
        <taxon>Anguilla</taxon>
    </lineage>
</organism>
<proteinExistence type="predicted"/>
<name>A0A0E9VX36_ANGAN</name>
<evidence type="ECO:0000313" key="1">
    <source>
        <dbReference type="EMBL" id="JAH81855.1"/>
    </source>
</evidence>
<accession>A0A0E9VX36</accession>
<reference evidence="1" key="2">
    <citation type="journal article" date="2015" name="Fish Shellfish Immunol.">
        <title>Early steps in the European eel (Anguilla anguilla)-Vibrio vulnificus interaction in the gills: Role of the RtxA13 toxin.</title>
        <authorList>
            <person name="Callol A."/>
            <person name="Pajuelo D."/>
            <person name="Ebbesson L."/>
            <person name="Teles M."/>
            <person name="MacKenzie S."/>
            <person name="Amaro C."/>
        </authorList>
    </citation>
    <scope>NUCLEOTIDE SEQUENCE</scope>
</reference>